<sequence length="295" mass="30429">MTRLTVILAGPLTLVQDRGRPGLGFLGMGSAGAMDRAALALANRLVGNHADAAGLEILLGGTSLRADTATWFAVTGAWGSVTIDGEAVDPHRATLLPPGALLTFGPAEHGIRYYLAVRGGIDVPPVLGSRSRDTLAALGPAPLTDGQVIAVGPEPADPVPPVDLVPVTAPPLGPVTLELRPGPRTDWFTDAAWSSLFDSAIDDGGGWRVSPRSDRSGIRLEGPSLERTDARELPSEGMLPGAIQVSPDGAPTILAVDHPVTGGYPVIAVVTDASLDALAQLRPGQPVRFRLATGR</sequence>
<dbReference type="PANTHER" id="PTHR43309">
    <property type="entry name" value="5-OXOPROLINASE SUBUNIT C"/>
    <property type="match status" value="1"/>
</dbReference>
<dbReference type="Proteomes" id="UP001501004">
    <property type="component" value="Unassembled WGS sequence"/>
</dbReference>
<dbReference type="InterPro" id="IPR052708">
    <property type="entry name" value="PxpC"/>
</dbReference>
<dbReference type="SMART" id="SM00797">
    <property type="entry name" value="AHS2"/>
    <property type="match status" value="1"/>
</dbReference>
<keyword evidence="2" id="KW-0378">Hydrolase</keyword>
<dbReference type="NCBIfam" id="TIGR00724">
    <property type="entry name" value="urea_amlyse_rel"/>
    <property type="match status" value="1"/>
</dbReference>
<organism evidence="5 6">
    <name type="scientific">Leifsonella bigeumensis</name>
    <dbReference type="NCBI Taxonomy" id="433643"/>
    <lineage>
        <taxon>Bacteria</taxon>
        <taxon>Bacillati</taxon>
        <taxon>Actinomycetota</taxon>
        <taxon>Actinomycetes</taxon>
        <taxon>Micrococcales</taxon>
        <taxon>Microbacteriaceae</taxon>
        <taxon>Leifsonella</taxon>
    </lineage>
</organism>
<comment type="caution">
    <text evidence="5">The sequence shown here is derived from an EMBL/GenBank/DDBJ whole genome shotgun (WGS) entry which is preliminary data.</text>
</comment>
<dbReference type="InterPro" id="IPR003778">
    <property type="entry name" value="CT_A_B"/>
</dbReference>
<feature type="domain" description="Carboxyltransferase" evidence="4">
    <location>
        <begin position="25"/>
        <end position="295"/>
    </location>
</feature>
<dbReference type="RefSeq" id="WP_344756849.1">
    <property type="nucleotide sequence ID" value="NZ_BAABAE010000003.1"/>
</dbReference>
<dbReference type="SUPFAM" id="SSF50891">
    <property type="entry name" value="Cyclophilin-like"/>
    <property type="match status" value="1"/>
</dbReference>
<proteinExistence type="predicted"/>
<evidence type="ECO:0000256" key="3">
    <source>
        <dbReference type="ARBA" id="ARBA00022840"/>
    </source>
</evidence>
<dbReference type="Pfam" id="PF02626">
    <property type="entry name" value="CT_A_B"/>
    <property type="match status" value="1"/>
</dbReference>
<evidence type="ECO:0000313" key="6">
    <source>
        <dbReference type="Proteomes" id="UP001501004"/>
    </source>
</evidence>
<evidence type="ECO:0000256" key="2">
    <source>
        <dbReference type="ARBA" id="ARBA00022801"/>
    </source>
</evidence>
<dbReference type="InterPro" id="IPR029000">
    <property type="entry name" value="Cyclophilin-like_dom_sf"/>
</dbReference>
<dbReference type="EMBL" id="BAABAE010000003">
    <property type="protein sequence ID" value="GAA3747171.1"/>
    <property type="molecule type" value="Genomic_DNA"/>
</dbReference>
<dbReference type="PANTHER" id="PTHR43309:SF3">
    <property type="entry name" value="5-OXOPROLINASE SUBUNIT C"/>
    <property type="match status" value="1"/>
</dbReference>
<evidence type="ECO:0000256" key="1">
    <source>
        <dbReference type="ARBA" id="ARBA00022741"/>
    </source>
</evidence>
<protein>
    <submittedName>
        <fullName evidence="5">Biotin-dependent carboxyltransferase family protein</fullName>
    </submittedName>
</protein>
<keyword evidence="6" id="KW-1185">Reference proteome</keyword>
<evidence type="ECO:0000313" key="5">
    <source>
        <dbReference type="EMBL" id="GAA3747171.1"/>
    </source>
</evidence>
<keyword evidence="1" id="KW-0547">Nucleotide-binding</keyword>
<dbReference type="Gene3D" id="2.40.100.10">
    <property type="entry name" value="Cyclophilin-like"/>
    <property type="match status" value="1"/>
</dbReference>
<evidence type="ECO:0000259" key="4">
    <source>
        <dbReference type="SMART" id="SM00797"/>
    </source>
</evidence>
<gene>
    <name evidence="5" type="ORF">GCM10022239_23320</name>
</gene>
<accession>A0ABP7FSG8</accession>
<keyword evidence="3" id="KW-0067">ATP-binding</keyword>
<name>A0ABP7FSG8_9MICO</name>
<reference evidence="6" key="1">
    <citation type="journal article" date="2019" name="Int. J. Syst. Evol. Microbiol.">
        <title>The Global Catalogue of Microorganisms (GCM) 10K type strain sequencing project: providing services to taxonomists for standard genome sequencing and annotation.</title>
        <authorList>
            <consortium name="The Broad Institute Genomics Platform"/>
            <consortium name="The Broad Institute Genome Sequencing Center for Infectious Disease"/>
            <person name="Wu L."/>
            <person name="Ma J."/>
        </authorList>
    </citation>
    <scope>NUCLEOTIDE SEQUENCE [LARGE SCALE GENOMIC DNA]</scope>
    <source>
        <strain evidence="6">JCM 16949</strain>
    </source>
</reference>